<dbReference type="Proteomes" id="UP000677413">
    <property type="component" value="Unassembled WGS sequence"/>
</dbReference>
<dbReference type="AlphaFoldDB" id="A0A941B2P7"/>
<keyword evidence="2" id="KW-1185">Reference proteome</keyword>
<gene>
    <name evidence="1" type="ORF">J8N05_09085</name>
</gene>
<comment type="caution">
    <text evidence="1">The sequence shown here is derived from an EMBL/GenBank/DDBJ whole genome shotgun (WGS) entry which is preliminary data.</text>
</comment>
<organism evidence="1 2">
    <name type="scientific">Streptomyces liliiviolaceus</name>
    <dbReference type="NCBI Taxonomy" id="2823109"/>
    <lineage>
        <taxon>Bacteria</taxon>
        <taxon>Bacillati</taxon>
        <taxon>Actinomycetota</taxon>
        <taxon>Actinomycetes</taxon>
        <taxon>Kitasatosporales</taxon>
        <taxon>Streptomycetaceae</taxon>
        <taxon>Streptomyces</taxon>
    </lineage>
</organism>
<dbReference type="EMBL" id="JAGPYQ010000001">
    <property type="protein sequence ID" value="MBQ0848365.1"/>
    <property type="molecule type" value="Genomic_DNA"/>
</dbReference>
<evidence type="ECO:0000313" key="2">
    <source>
        <dbReference type="Proteomes" id="UP000677413"/>
    </source>
</evidence>
<accession>A0A941B2P7</accession>
<name>A0A941B2P7_9ACTN</name>
<dbReference type="RefSeq" id="WP_210881915.1">
    <property type="nucleotide sequence ID" value="NZ_JAGPYQ010000001.1"/>
</dbReference>
<sequence>MSSDDLEYRYSLDLAPGWVDLTLPDGSKATAQKLAAARVAQFNPLSLAVQKTSLVDSMARVAMKAHESGAVVAGTYYTDSGVSIADLELAVFGDDGVQPTPGDIQPMLLEWENMEVVGDSDVRYVDLSAGPAVRVQAAMKEKKLFGRGRLSEFIRYAVCPAVNDDVVLVTVRWTTVQYSEELARMVDSMIDSLSVAPVQSDGEDFCA</sequence>
<proteinExistence type="predicted"/>
<reference evidence="1 2" key="1">
    <citation type="submission" date="2021-04" db="EMBL/GenBank/DDBJ databases">
        <authorList>
            <person name="Tang X."/>
            <person name="Zhou X."/>
            <person name="Chen X."/>
            <person name="Cernava T."/>
            <person name="Zhang C."/>
        </authorList>
    </citation>
    <scope>NUCLEOTIDE SEQUENCE [LARGE SCALE GENOMIC DNA]</scope>
    <source>
        <strain evidence="1 2">BH-SS-21</strain>
    </source>
</reference>
<evidence type="ECO:0000313" key="1">
    <source>
        <dbReference type="EMBL" id="MBQ0848365.1"/>
    </source>
</evidence>
<protein>
    <submittedName>
        <fullName evidence="1">Uncharacterized protein</fullName>
    </submittedName>
</protein>